<evidence type="ECO:0000313" key="2">
    <source>
        <dbReference type="Proteomes" id="UP000183496"/>
    </source>
</evidence>
<dbReference type="RefSeq" id="WP_041890186.1">
    <property type="nucleotide sequence ID" value="NZ_CP010817.1"/>
</dbReference>
<organism evidence="1 2">
    <name type="scientific">Myroides profundi</name>
    <dbReference type="NCBI Taxonomy" id="480520"/>
    <lineage>
        <taxon>Bacteria</taxon>
        <taxon>Pseudomonadati</taxon>
        <taxon>Bacteroidota</taxon>
        <taxon>Flavobacteriia</taxon>
        <taxon>Flavobacteriales</taxon>
        <taxon>Flavobacteriaceae</taxon>
        <taxon>Myroides</taxon>
    </lineage>
</organism>
<name>A0AAJ5BEJ8_MYRPR</name>
<proteinExistence type="predicted"/>
<dbReference type="AlphaFoldDB" id="A0AAJ5BEJ8"/>
<reference evidence="1 2" key="1">
    <citation type="submission" date="2016-10" db="EMBL/GenBank/DDBJ databases">
        <authorList>
            <person name="Varghese N."/>
            <person name="Submissions S."/>
        </authorList>
    </citation>
    <scope>NUCLEOTIDE SEQUENCE [LARGE SCALE GENOMIC DNA]</scope>
    <source>
        <strain evidence="2">DSM 19823 / KCTC 23066 / CCTCC M 208030 / D25</strain>
    </source>
</reference>
<sequence length="125" mass="14898">MKYNFRIIESKDTLKGDIILSPLLEIENSQRYGWFFSDELNNLSTDIEYVAVIVDNLEKLVDCKLEFYNDFGYEVYVIECNQKEALVKNIYEEDKVEAIIPIIDIYTLMKDWLFFLIDFKAKEKI</sequence>
<dbReference type="KEGG" id="mpw:MPR_1187"/>
<gene>
    <name evidence="1" type="ORF">SAMN04488089_11074</name>
</gene>
<accession>A0AAJ5BEJ8</accession>
<protein>
    <submittedName>
        <fullName evidence="1">Uncharacterized protein</fullName>
    </submittedName>
</protein>
<dbReference type="Proteomes" id="UP000183496">
    <property type="component" value="Unassembled WGS sequence"/>
</dbReference>
<comment type="caution">
    <text evidence="1">The sequence shown here is derived from an EMBL/GenBank/DDBJ whole genome shotgun (WGS) entry which is preliminary data.</text>
</comment>
<evidence type="ECO:0000313" key="1">
    <source>
        <dbReference type="EMBL" id="SER17158.1"/>
    </source>
</evidence>
<dbReference type="EMBL" id="FOFY01000010">
    <property type="protein sequence ID" value="SER17158.1"/>
    <property type="molecule type" value="Genomic_DNA"/>
</dbReference>
<keyword evidence="2" id="KW-1185">Reference proteome</keyword>